<dbReference type="InterPro" id="IPR036236">
    <property type="entry name" value="Znf_C2H2_sf"/>
</dbReference>
<dbReference type="GO" id="GO:0000981">
    <property type="term" value="F:DNA-binding transcription factor activity, RNA polymerase II-specific"/>
    <property type="evidence" value="ECO:0007669"/>
    <property type="project" value="TreeGrafter"/>
</dbReference>
<feature type="domain" description="C2H2-type" evidence="12">
    <location>
        <begin position="152"/>
        <end position="179"/>
    </location>
</feature>
<evidence type="ECO:0000256" key="6">
    <source>
        <dbReference type="ARBA" id="ARBA00023015"/>
    </source>
</evidence>
<evidence type="ECO:0000259" key="11">
    <source>
        <dbReference type="PROSITE" id="PS50097"/>
    </source>
</evidence>
<dbReference type="AlphaFoldDB" id="A0A2I0LI82"/>
<evidence type="ECO:0000313" key="13">
    <source>
        <dbReference type="EMBL" id="PKK17145.1"/>
    </source>
</evidence>
<dbReference type="GO" id="GO:0008270">
    <property type="term" value="F:zinc ion binding"/>
    <property type="evidence" value="ECO:0007669"/>
    <property type="project" value="UniProtKB-KW"/>
</dbReference>
<dbReference type="Pfam" id="PF00096">
    <property type="entry name" value="zf-C2H2"/>
    <property type="match status" value="2"/>
</dbReference>
<keyword evidence="5" id="KW-0862">Zinc</keyword>
<evidence type="ECO:0000256" key="4">
    <source>
        <dbReference type="ARBA" id="ARBA00022771"/>
    </source>
</evidence>
<dbReference type="InterPro" id="IPR011333">
    <property type="entry name" value="SKP1/BTB/POZ_sf"/>
</dbReference>
<keyword evidence="7" id="KW-0238">DNA-binding</keyword>
<dbReference type="STRING" id="8932.A0A2I0LI82"/>
<evidence type="ECO:0000256" key="5">
    <source>
        <dbReference type="ARBA" id="ARBA00022833"/>
    </source>
</evidence>
<dbReference type="GO" id="GO:0000978">
    <property type="term" value="F:RNA polymerase II cis-regulatory region sequence-specific DNA binding"/>
    <property type="evidence" value="ECO:0007669"/>
    <property type="project" value="TreeGrafter"/>
</dbReference>
<evidence type="ECO:0000256" key="3">
    <source>
        <dbReference type="ARBA" id="ARBA00022737"/>
    </source>
</evidence>
<dbReference type="InterPro" id="IPR050457">
    <property type="entry name" value="ZnFinger_BTB_dom_contain"/>
</dbReference>
<name>A0A2I0LI82_COLLI</name>
<keyword evidence="14" id="KW-1185">Reference proteome</keyword>
<dbReference type="PANTHER" id="PTHR46105:SF22">
    <property type="entry name" value="ZINC FINGER AND BTB DOMAIN CONTAINING 45"/>
    <property type="match status" value="1"/>
</dbReference>
<dbReference type="Proteomes" id="UP000053872">
    <property type="component" value="Unassembled WGS sequence"/>
</dbReference>
<dbReference type="PROSITE" id="PS50097">
    <property type="entry name" value="BTB"/>
    <property type="match status" value="1"/>
</dbReference>
<evidence type="ECO:0000259" key="12">
    <source>
        <dbReference type="PROSITE" id="PS50157"/>
    </source>
</evidence>
<evidence type="ECO:0000256" key="9">
    <source>
        <dbReference type="ARBA" id="ARBA00023242"/>
    </source>
</evidence>
<keyword evidence="4 10" id="KW-0863">Zinc-finger</keyword>
<dbReference type="Gene3D" id="3.30.160.60">
    <property type="entry name" value="Classic Zinc Finger"/>
    <property type="match status" value="2"/>
</dbReference>
<dbReference type="PROSITE" id="PS50157">
    <property type="entry name" value="ZINC_FINGER_C2H2_2"/>
    <property type="match status" value="2"/>
</dbReference>
<dbReference type="Gene3D" id="3.30.710.10">
    <property type="entry name" value="Potassium Channel Kv1.1, Chain A"/>
    <property type="match status" value="1"/>
</dbReference>
<dbReference type="PROSITE" id="PS00028">
    <property type="entry name" value="ZINC_FINGER_C2H2_1"/>
    <property type="match status" value="2"/>
</dbReference>
<comment type="subcellular location">
    <subcellularLocation>
        <location evidence="1">Nucleus</location>
    </subcellularLocation>
</comment>
<dbReference type="FunFam" id="3.30.160.60:FF:000304">
    <property type="entry name" value="Zinc finger and BTB domain-containing protein 20"/>
    <property type="match status" value="1"/>
</dbReference>
<evidence type="ECO:0000256" key="8">
    <source>
        <dbReference type="ARBA" id="ARBA00023163"/>
    </source>
</evidence>
<dbReference type="SMART" id="SM00355">
    <property type="entry name" value="ZnF_C2H2"/>
    <property type="match status" value="2"/>
</dbReference>
<keyword evidence="8" id="KW-0804">Transcription</keyword>
<evidence type="ECO:0000313" key="14">
    <source>
        <dbReference type="Proteomes" id="UP000053872"/>
    </source>
</evidence>
<evidence type="ECO:0000256" key="7">
    <source>
        <dbReference type="ARBA" id="ARBA00023125"/>
    </source>
</evidence>
<dbReference type="Pfam" id="PF00651">
    <property type="entry name" value="BTB"/>
    <property type="match status" value="1"/>
</dbReference>
<dbReference type="FunFam" id="3.30.160.60:FF:000315">
    <property type="entry name" value="Zinc finger and BTB domain-containing protein 20"/>
    <property type="match status" value="1"/>
</dbReference>
<protein>
    <submittedName>
        <fullName evidence="13">Zinc finger and BTB domain containing 45</fullName>
    </submittedName>
</protein>
<dbReference type="GO" id="GO:0005634">
    <property type="term" value="C:nucleus"/>
    <property type="evidence" value="ECO:0007669"/>
    <property type="project" value="UniProtKB-SubCell"/>
</dbReference>
<keyword evidence="2" id="KW-0479">Metal-binding</keyword>
<reference evidence="13 14" key="1">
    <citation type="journal article" date="2013" name="Science">
        <title>Genomic diversity and evolution of the head crest in the rock pigeon.</title>
        <authorList>
            <person name="Shapiro M.D."/>
            <person name="Kronenberg Z."/>
            <person name="Li C."/>
            <person name="Domyan E.T."/>
            <person name="Pan H."/>
            <person name="Campbell M."/>
            <person name="Tan H."/>
            <person name="Huff C.D."/>
            <person name="Hu H."/>
            <person name="Vickrey A.I."/>
            <person name="Nielsen S.C."/>
            <person name="Stringham S.A."/>
            <person name="Hu H."/>
            <person name="Willerslev E."/>
            <person name="Gilbert M.T."/>
            <person name="Yandell M."/>
            <person name="Zhang G."/>
            <person name="Wang J."/>
        </authorList>
    </citation>
    <scope>NUCLEOTIDE SEQUENCE [LARGE SCALE GENOMIC DNA]</scope>
    <source>
        <tissue evidence="13">Blood</tissue>
    </source>
</reference>
<keyword evidence="9" id="KW-0539">Nucleus</keyword>
<comment type="caution">
    <text evidence="13">The sequence shown here is derived from an EMBL/GenBank/DDBJ whole genome shotgun (WGS) entry which is preliminary data.</text>
</comment>
<feature type="domain" description="C2H2-type" evidence="12">
    <location>
        <begin position="124"/>
        <end position="151"/>
    </location>
</feature>
<keyword evidence="3" id="KW-0677">Repeat</keyword>
<dbReference type="InParanoid" id="A0A2I0LI82"/>
<dbReference type="InterPro" id="IPR013087">
    <property type="entry name" value="Znf_C2H2_type"/>
</dbReference>
<feature type="domain" description="BTB" evidence="11">
    <location>
        <begin position="31"/>
        <end position="94"/>
    </location>
</feature>
<dbReference type="PANTHER" id="PTHR46105">
    <property type="entry name" value="AGAP004733-PA"/>
    <property type="match status" value="1"/>
</dbReference>
<accession>A0A2I0LI82</accession>
<dbReference type="EMBL" id="AKCR02000419">
    <property type="protein sequence ID" value="PKK17145.1"/>
    <property type="molecule type" value="Genomic_DNA"/>
</dbReference>
<gene>
    <name evidence="13" type="primary">ZBTB45</name>
    <name evidence="13" type="ORF">A306_00014924</name>
</gene>
<dbReference type="SUPFAM" id="SSF54695">
    <property type="entry name" value="POZ domain"/>
    <property type="match status" value="1"/>
</dbReference>
<proteinExistence type="predicted"/>
<sequence length="187" mass="20913">MAEAVHYIHLQNFSRSLLETLNGQRLGGHFCDVTVRIREATLRAHRCVLAAGSPFFHDKLLLGHSAIEVPPVVPSGAVRQLVEFMYSGCLVVAQSEALQILTAASVLQIKTLTHGCLSAGEKPHQCSICWRSFSLRDYLLKHMVTHTGVRAFQCGVCCKRFTQKSSLNVHMRTHRPERFQCRLCTKG</sequence>
<dbReference type="OrthoDB" id="10261408at2759"/>
<organism evidence="13 14">
    <name type="scientific">Columba livia</name>
    <name type="common">Rock dove</name>
    <dbReference type="NCBI Taxonomy" id="8932"/>
    <lineage>
        <taxon>Eukaryota</taxon>
        <taxon>Metazoa</taxon>
        <taxon>Chordata</taxon>
        <taxon>Craniata</taxon>
        <taxon>Vertebrata</taxon>
        <taxon>Euteleostomi</taxon>
        <taxon>Archelosauria</taxon>
        <taxon>Archosauria</taxon>
        <taxon>Dinosauria</taxon>
        <taxon>Saurischia</taxon>
        <taxon>Theropoda</taxon>
        <taxon>Coelurosauria</taxon>
        <taxon>Aves</taxon>
        <taxon>Neognathae</taxon>
        <taxon>Neoaves</taxon>
        <taxon>Columbimorphae</taxon>
        <taxon>Columbiformes</taxon>
        <taxon>Columbidae</taxon>
        <taxon>Columba</taxon>
    </lineage>
</organism>
<dbReference type="InterPro" id="IPR000210">
    <property type="entry name" value="BTB/POZ_dom"/>
</dbReference>
<feature type="non-terminal residue" evidence="13">
    <location>
        <position position="187"/>
    </location>
</feature>
<dbReference type="SMART" id="SM00225">
    <property type="entry name" value="BTB"/>
    <property type="match status" value="1"/>
</dbReference>
<evidence type="ECO:0000256" key="10">
    <source>
        <dbReference type="PROSITE-ProRule" id="PRU00042"/>
    </source>
</evidence>
<keyword evidence="6" id="KW-0805">Transcription regulation</keyword>
<evidence type="ECO:0000256" key="2">
    <source>
        <dbReference type="ARBA" id="ARBA00022723"/>
    </source>
</evidence>
<dbReference type="SUPFAM" id="SSF57667">
    <property type="entry name" value="beta-beta-alpha zinc fingers"/>
    <property type="match status" value="1"/>
</dbReference>
<dbReference type="KEGG" id="clv:106146025"/>
<evidence type="ECO:0000256" key="1">
    <source>
        <dbReference type="ARBA" id="ARBA00004123"/>
    </source>
</evidence>